<protein>
    <recommendedName>
        <fullName evidence="6">Peptidase</fullName>
    </recommendedName>
</protein>
<feature type="signal peptide" evidence="3">
    <location>
        <begin position="1"/>
        <end position="25"/>
    </location>
</feature>
<feature type="transmembrane region" description="Helical" evidence="2">
    <location>
        <begin position="275"/>
        <end position="293"/>
    </location>
</feature>
<evidence type="ECO:0000313" key="4">
    <source>
        <dbReference type="EMBL" id="GLK10720.1"/>
    </source>
</evidence>
<evidence type="ECO:0000256" key="2">
    <source>
        <dbReference type="SAM" id="Phobius"/>
    </source>
</evidence>
<dbReference type="EMBL" id="BSEV01000008">
    <property type="protein sequence ID" value="GLK10720.1"/>
    <property type="molecule type" value="Genomic_DNA"/>
</dbReference>
<evidence type="ECO:0000256" key="1">
    <source>
        <dbReference type="SAM" id="MobiDB-lite"/>
    </source>
</evidence>
<keyword evidence="3" id="KW-0732">Signal</keyword>
<feature type="chain" id="PRO_5040864906" description="Peptidase" evidence="3">
    <location>
        <begin position="26"/>
        <end position="301"/>
    </location>
</feature>
<feature type="region of interest" description="Disordered" evidence="1">
    <location>
        <begin position="193"/>
        <end position="271"/>
    </location>
</feature>
<comment type="caution">
    <text evidence="4">The sequence shown here is derived from an EMBL/GenBank/DDBJ whole genome shotgun (WGS) entry which is preliminary data.</text>
</comment>
<reference evidence="4" key="2">
    <citation type="submission" date="2023-01" db="EMBL/GenBank/DDBJ databases">
        <authorList>
            <person name="Sun Q."/>
            <person name="Evtushenko L."/>
        </authorList>
    </citation>
    <scope>NUCLEOTIDE SEQUENCE</scope>
    <source>
        <strain evidence="4">VKM Ac-2007</strain>
    </source>
</reference>
<reference evidence="4" key="1">
    <citation type="journal article" date="2014" name="Int. J. Syst. Evol. Microbiol.">
        <title>Complete genome sequence of Corynebacterium casei LMG S-19264T (=DSM 44701T), isolated from a smear-ripened cheese.</title>
        <authorList>
            <consortium name="US DOE Joint Genome Institute (JGI-PGF)"/>
            <person name="Walter F."/>
            <person name="Albersmeier A."/>
            <person name="Kalinowski J."/>
            <person name="Ruckert C."/>
        </authorList>
    </citation>
    <scope>NUCLEOTIDE SEQUENCE</scope>
    <source>
        <strain evidence="4">VKM Ac-2007</strain>
    </source>
</reference>
<sequence length="301" mass="30645">MRIRSILSVTLLAGGLGLFCQPAHAVVSEPRQGAVVVTDVVEYECTTAGVVETQDVKVKVELTVPAKVTVNEPMTVGWHGSYADDVAVLRAPVTGLDDGVKLYAYASFSGIKNLSSATGVGELAVPEAGEVIPLPTAVLSLATRSRETGTAEVRPAAINVGTRSNDPVIQCQVRNRDALTTYPLAVVSADDLTADPAPVTSSPQPTPTATAEEAEAEADGQTGGSDPETSAPQPVRATPTTVARAAANGNGRVTRTPSGAAATGGGGESGPDGRVLVLTGFLLALTAATGLLLRRRGLSGR</sequence>
<accession>A0A9W6ME92</accession>
<feature type="compositionally biased region" description="Low complexity" evidence="1">
    <location>
        <begin position="234"/>
        <end position="247"/>
    </location>
</feature>
<dbReference type="AlphaFoldDB" id="A0A9W6ME92"/>
<gene>
    <name evidence="4" type="ORF">GCM10017600_41260</name>
</gene>
<keyword evidence="2" id="KW-1133">Transmembrane helix</keyword>
<keyword evidence="5" id="KW-1185">Reference proteome</keyword>
<keyword evidence="2" id="KW-0472">Membrane</keyword>
<evidence type="ECO:0000256" key="3">
    <source>
        <dbReference type="SAM" id="SignalP"/>
    </source>
</evidence>
<evidence type="ECO:0000313" key="5">
    <source>
        <dbReference type="Proteomes" id="UP001143474"/>
    </source>
</evidence>
<dbReference type="Proteomes" id="UP001143474">
    <property type="component" value="Unassembled WGS sequence"/>
</dbReference>
<organism evidence="4 5">
    <name type="scientific">Streptosporangium carneum</name>
    <dbReference type="NCBI Taxonomy" id="47481"/>
    <lineage>
        <taxon>Bacteria</taxon>
        <taxon>Bacillati</taxon>
        <taxon>Actinomycetota</taxon>
        <taxon>Actinomycetes</taxon>
        <taxon>Streptosporangiales</taxon>
        <taxon>Streptosporangiaceae</taxon>
        <taxon>Streptosporangium</taxon>
    </lineage>
</organism>
<proteinExistence type="predicted"/>
<keyword evidence="2" id="KW-0812">Transmembrane</keyword>
<dbReference type="RefSeq" id="WP_271219128.1">
    <property type="nucleotide sequence ID" value="NZ_BAAAVD010000015.1"/>
</dbReference>
<evidence type="ECO:0008006" key="6">
    <source>
        <dbReference type="Google" id="ProtNLM"/>
    </source>
</evidence>
<name>A0A9W6ME92_9ACTN</name>
<feature type="compositionally biased region" description="Low complexity" evidence="1">
    <location>
        <begin position="196"/>
        <end position="211"/>
    </location>
</feature>